<feature type="region of interest" description="Disordered" evidence="1">
    <location>
        <begin position="49"/>
        <end position="70"/>
    </location>
</feature>
<dbReference type="AlphaFoldDB" id="A0A1U9LIT3"/>
<keyword evidence="2" id="KW-0614">Plasmid</keyword>
<dbReference type="Proteomes" id="UP000189055">
    <property type="component" value="Plasmid pAC1084_1"/>
</dbReference>
<sequence>MADHRLKGGNFKMLLRNLRLRAEGRPNSIESFEVISPWVKRARLKALKEQATSDAQGQVDKSQNSQTVRE</sequence>
<evidence type="ECO:0000256" key="1">
    <source>
        <dbReference type="SAM" id="MobiDB-lite"/>
    </source>
</evidence>
<evidence type="ECO:0000313" key="3">
    <source>
        <dbReference type="Proteomes" id="UP000189055"/>
    </source>
</evidence>
<feature type="compositionally biased region" description="Polar residues" evidence="1">
    <location>
        <begin position="50"/>
        <end position="70"/>
    </location>
</feature>
<name>A0A1U9LIT3_9PROT</name>
<dbReference type="EMBL" id="CP014688">
    <property type="protein sequence ID" value="AQT06307.1"/>
    <property type="molecule type" value="Genomic_DNA"/>
</dbReference>
<evidence type="ECO:0000313" key="2">
    <source>
        <dbReference type="EMBL" id="AQT06307.1"/>
    </source>
</evidence>
<organism evidence="2 3">
    <name type="scientific">Acetobacter persici</name>
    <dbReference type="NCBI Taxonomy" id="1076596"/>
    <lineage>
        <taxon>Bacteria</taxon>
        <taxon>Pseudomonadati</taxon>
        <taxon>Pseudomonadota</taxon>
        <taxon>Alphaproteobacteria</taxon>
        <taxon>Acetobacterales</taxon>
        <taxon>Acetobacteraceae</taxon>
        <taxon>Acetobacter</taxon>
    </lineage>
</organism>
<dbReference type="KEGG" id="aper:A0U91_14885"/>
<proteinExistence type="predicted"/>
<accession>A0A1U9LIT3</accession>
<geneLocation type="plasmid" evidence="3">
    <name>pac1084_1</name>
</geneLocation>
<protein>
    <submittedName>
        <fullName evidence="2">Uncharacterized protein</fullName>
    </submittedName>
</protein>
<reference evidence="2 3" key="1">
    <citation type="submission" date="2016-03" db="EMBL/GenBank/DDBJ databases">
        <title>Acetic acid bacteria sequencing.</title>
        <authorList>
            <person name="Brandt J."/>
            <person name="Jakob F."/>
            <person name="Vogel R.F."/>
        </authorList>
    </citation>
    <scope>NUCLEOTIDE SEQUENCE [LARGE SCALE GENOMIC DNA]</scope>
    <source>
        <strain evidence="2 3">TMW2.1084</strain>
        <plasmid evidence="3">pac1084_1</plasmid>
    </source>
</reference>
<gene>
    <name evidence="2" type="ORF">A0U91_14885</name>
</gene>